<reference evidence="4" key="1">
    <citation type="journal article" date="2019" name="Int. J. Syst. Evol. Microbiol.">
        <title>The Global Catalogue of Microorganisms (GCM) 10K type strain sequencing project: providing services to taxonomists for standard genome sequencing and annotation.</title>
        <authorList>
            <consortium name="The Broad Institute Genomics Platform"/>
            <consortium name="The Broad Institute Genome Sequencing Center for Infectious Disease"/>
            <person name="Wu L."/>
            <person name="Ma J."/>
        </authorList>
    </citation>
    <scope>NUCLEOTIDE SEQUENCE [LARGE SCALE GENOMIC DNA]</scope>
    <source>
        <strain evidence="4">JCM 18304</strain>
    </source>
</reference>
<feature type="chain" id="PRO_5045161130" evidence="2">
    <location>
        <begin position="31"/>
        <end position="228"/>
    </location>
</feature>
<keyword evidence="1" id="KW-0472">Membrane</keyword>
<feature type="transmembrane region" description="Helical" evidence="1">
    <location>
        <begin position="184"/>
        <end position="207"/>
    </location>
</feature>
<protein>
    <submittedName>
        <fullName evidence="3">Uncharacterized protein</fullName>
    </submittedName>
</protein>
<organism evidence="3 4">
    <name type="scientific">Rugosimonospora acidiphila</name>
    <dbReference type="NCBI Taxonomy" id="556531"/>
    <lineage>
        <taxon>Bacteria</taxon>
        <taxon>Bacillati</taxon>
        <taxon>Actinomycetota</taxon>
        <taxon>Actinomycetes</taxon>
        <taxon>Micromonosporales</taxon>
        <taxon>Micromonosporaceae</taxon>
        <taxon>Rugosimonospora</taxon>
    </lineage>
</organism>
<evidence type="ECO:0000256" key="2">
    <source>
        <dbReference type="SAM" id="SignalP"/>
    </source>
</evidence>
<proteinExistence type="predicted"/>
<comment type="caution">
    <text evidence="3">The sequence shown here is derived from an EMBL/GenBank/DDBJ whole genome shotgun (WGS) entry which is preliminary data.</text>
</comment>
<accession>A0ABP9RP48</accession>
<dbReference type="EMBL" id="BAABJQ010000004">
    <property type="protein sequence ID" value="GAA5182307.1"/>
    <property type="molecule type" value="Genomic_DNA"/>
</dbReference>
<gene>
    <name evidence="3" type="ORF">GCM10023322_19020</name>
</gene>
<evidence type="ECO:0000256" key="1">
    <source>
        <dbReference type="SAM" id="Phobius"/>
    </source>
</evidence>
<feature type="transmembrane region" description="Helical" evidence="1">
    <location>
        <begin position="138"/>
        <end position="164"/>
    </location>
</feature>
<dbReference type="Proteomes" id="UP001501570">
    <property type="component" value="Unassembled WGS sequence"/>
</dbReference>
<name>A0ABP9RP48_9ACTN</name>
<keyword evidence="2" id="KW-0732">Signal</keyword>
<sequence>MLGALRARRAQTLTVLVLALLAGDVATAPAIDRIFEATRDQDLDRAAADELSTFRAVVDRAFTVPGATGYLNMSETGRYQRGEVSLGVPLDYRERVCDHLALTGRCPTGANEGLVVTGQSRVGQARSRLDGQGPAMALWFYLLTAGLGVLLAAAAAWVVAGVDIPMFATQTVPWPAPSWPRPGVVLWTWAVAVAMLVGVALVAAYDLSRRIRRFGRFERFERPEITGR</sequence>
<evidence type="ECO:0000313" key="4">
    <source>
        <dbReference type="Proteomes" id="UP001501570"/>
    </source>
</evidence>
<evidence type="ECO:0000313" key="3">
    <source>
        <dbReference type="EMBL" id="GAA5182307.1"/>
    </source>
</evidence>
<keyword evidence="1" id="KW-1133">Transmembrane helix</keyword>
<feature type="signal peptide" evidence="2">
    <location>
        <begin position="1"/>
        <end position="30"/>
    </location>
</feature>
<keyword evidence="1" id="KW-0812">Transmembrane</keyword>
<keyword evidence="4" id="KW-1185">Reference proteome</keyword>